<evidence type="ECO:0000256" key="1">
    <source>
        <dbReference type="SAM" id="MobiDB-lite"/>
    </source>
</evidence>
<evidence type="ECO:0000313" key="3">
    <source>
        <dbReference type="EMBL" id="QAZ68012.1"/>
    </source>
</evidence>
<protein>
    <submittedName>
        <fullName evidence="3">Uncharacterized protein</fullName>
    </submittedName>
</protein>
<feature type="compositionally biased region" description="Basic and acidic residues" evidence="1">
    <location>
        <begin position="146"/>
        <end position="159"/>
    </location>
</feature>
<dbReference type="RefSeq" id="WP_129353107.1">
    <property type="nucleotide sequence ID" value="NZ_CP026538.1"/>
</dbReference>
<reference evidence="3 4" key="1">
    <citation type="submission" date="2018-02" db="EMBL/GenBank/DDBJ databases">
        <title>Genome sequence of Desulfovibrio carbinolicus DSM 3852.</title>
        <authorList>
            <person name="Wilbanks E."/>
            <person name="Skennerton C.T."/>
            <person name="Orphan V.J."/>
        </authorList>
    </citation>
    <scope>NUCLEOTIDE SEQUENCE [LARGE SCALE GENOMIC DNA]</scope>
    <source>
        <strain evidence="3 4">DSM 3852</strain>
    </source>
</reference>
<evidence type="ECO:0000256" key="2">
    <source>
        <dbReference type="SAM" id="SignalP"/>
    </source>
</evidence>
<name>A0A4V0YQZ4_9BACT</name>
<dbReference type="OrthoDB" id="5456386at2"/>
<keyword evidence="4" id="KW-1185">Reference proteome</keyword>
<dbReference type="AlphaFoldDB" id="A0A4V0YQZ4"/>
<keyword evidence="2" id="KW-0732">Signal</keyword>
<gene>
    <name evidence="3" type="ORF">C3Y92_12560</name>
</gene>
<evidence type="ECO:0000313" key="4">
    <source>
        <dbReference type="Proteomes" id="UP000293296"/>
    </source>
</evidence>
<accession>A0A4V0YQZ4</accession>
<dbReference type="Proteomes" id="UP000293296">
    <property type="component" value="Chromosome"/>
</dbReference>
<dbReference type="KEGG" id="dcb:C3Y92_12560"/>
<dbReference type="EMBL" id="CP026538">
    <property type="protein sequence ID" value="QAZ68012.1"/>
    <property type="molecule type" value="Genomic_DNA"/>
</dbReference>
<sequence length="165" mass="17941">MRHAFPPRLLAVLVALAAWTAPIRALAQDYRPNAALGELLAHTPYVKSGTNPGGKNVLENSCIYKDSFSISPSKEVLERCDVAGAVAEFTAKNGPPDLVSEAPGGKKLLEYRLLHGGNSYFVKIYVACAGGKTEIFAIAECKEEKNRVKPGPPKDDRSFWKKMLP</sequence>
<organism evidence="3 4">
    <name type="scientific">Solidesulfovibrio carbinolicus</name>
    <dbReference type="NCBI Taxonomy" id="296842"/>
    <lineage>
        <taxon>Bacteria</taxon>
        <taxon>Pseudomonadati</taxon>
        <taxon>Thermodesulfobacteriota</taxon>
        <taxon>Desulfovibrionia</taxon>
        <taxon>Desulfovibrionales</taxon>
        <taxon>Desulfovibrionaceae</taxon>
        <taxon>Solidesulfovibrio</taxon>
    </lineage>
</organism>
<feature type="chain" id="PRO_5020255713" evidence="2">
    <location>
        <begin position="28"/>
        <end position="165"/>
    </location>
</feature>
<proteinExistence type="predicted"/>
<feature type="signal peptide" evidence="2">
    <location>
        <begin position="1"/>
        <end position="27"/>
    </location>
</feature>
<feature type="region of interest" description="Disordered" evidence="1">
    <location>
        <begin position="146"/>
        <end position="165"/>
    </location>
</feature>